<keyword evidence="3" id="KW-1185">Reference proteome</keyword>
<dbReference type="Pfam" id="PF01963">
    <property type="entry name" value="TraB_PrgY_gumN"/>
    <property type="match status" value="1"/>
</dbReference>
<dbReference type="InterPro" id="IPR047111">
    <property type="entry name" value="YbaP-like"/>
</dbReference>
<dbReference type="KEGG" id="srhi:H9L12_06430"/>
<gene>
    <name evidence="2" type="ORF">H9L12_06430</name>
</gene>
<feature type="signal peptide" evidence="1">
    <location>
        <begin position="1"/>
        <end position="22"/>
    </location>
</feature>
<dbReference type="CDD" id="cd14789">
    <property type="entry name" value="Tiki"/>
    <property type="match status" value="1"/>
</dbReference>
<dbReference type="EMBL" id="CP060717">
    <property type="protein sequence ID" value="QNN66102.1"/>
    <property type="molecule type" value="Genomic_DNA"/>
</dbReference>
<dbReference type="PANTHER" id="PTHR40590:SF1">
    <property type="entry name" value="CYTOPLASMIC PROTEIN"/>
    <property type="match status" value="1"/>
</dbReference>
<dbReference type="RefSeq" id="WP_187543087.1">
    <property type="nucleotide sequence ID" value="NZ_CP060717.1"/>
</dbReference>
<proteinExistence type="predicted"/>
<dbReference type="AlphaFoldDB" id="A0A7G9SE27"/>
<organism evidence="2 3">
    <name type="scientific">Sphingomonas rhizophila</name>
    <dbReference type="NCBI Taxonomy" id="2071607"/>
    <lineage>
        <taxon>Bacteria</taxon>
        <taxon>Pseudomonadati</taxon>
        <taxon>Pseudomonadota</taxon>
        <taxon>Alphaproteobacteria</taxon>
        <taxon>Sphingomonadales</taxon>
        <taxon>Sphingomonadaceae</taxon>
        <taxon>Sphingomonas</taxon>
    </lineage>
</organism>
<name>A0A7G9SE27_9SPHN</name>
<dbReference type="Proteomes" id="UP000515955">
    <property type="component" value="Chromosome"/>
</dbReference>
<keyword evidence="1" id="KW-0732">Signal</keyword>
<reference evidence="2 3" key="1">
    <citation type="submission" date="2020-08" db="EMBL/GenBank/DDBJ databases">
        <title>Genome sequence of Sphingomonas rhizophila KACC 19189T.</title>
        <authorList>
            <person name="Hyun D.-W."/>
            <person name="Bae J.-W."/>
        </authorList>
    </citation>
    <scope>NUCLEOTIDE SEQUENCE [LARGE SCALE GENOMIC DNA]</scope>
    <source>
        <strain evidence="2 3">KACC 19189</strain>
    </source>
</reference>
<evidence type="ECO:0000313" key="2">
    <source>
        <dbReference type="EMBL" id="QNN66102.1"/>
    </source>
</evidence>
<protein>
    <submittedName>
        <fullName evidence="2">TraB/GumN family protein</fullName>
    </submittedName>
</protein>
<feature type="chain" id="PRO_5028801015" evidence="1">
    <location>
        <begin position="23"/>
        <end position="303"/>
    </location>
</feature>
<sequence length="303" mass="33212">MLKKFIRSIAALAGLAAAPGLAATTALPDADPAIWMVKDKDTTLYLFGTVHALDGKQDWLNDEVKTAFDASSELVLEVITPDNPAELMPLLSKYAIDTSGRTLTSKLAPKYQAALAAALKRHNLKPQHLDLYKPFFASIMLSSLDFNQAGFTAEAGAEAVLRKQATAQGKRIDAVETMDKQMSFFAALDEPKQIALLEQTLGEGGSKINQDIGRLVAAWSRGDADRVAAELRAADTDSPELYRLLLVDRNREWADWIDRRMDQPGTVFMAVGAGHLAGPDSVQQFLKKRGIRSKRLKANYRVQ</sequence>
<dbReference type="PANTHER" id="PTHR40590">
    <property type="entry name" value="CYTOPLASMIC PROTEIN-RELATED"/>
    <property type="match status" value="1"/>
</dbReference>
<evidence type="ECO:0000313" key="3">
    <source>
        <dbReference type="Proteomes" id="UP000515955"/>
    </source>
</evidence>
<dbReference type="InterPro" id="IPR002816">
    <property type="entry name" value="TraB/PrgY/GumN_fam"/>
</dbReference>
<evidence type="ECO:0000256" key="1">
    <source>
        <dbReference type="SAM" id="SignalP"/>
    </source>
</evidence>
<accession>A0A7G9SE27</accession>